<feature type="domain" description="Glycosyl hydrolase-like 10" evidence="2">
    <location>
        <begin position="65"/>
        <end position="356"/>
    </location>
</feature>
<dbReference type="InterPro" id="IPR017853">
    <property type="entry name" value="GH"/>
</dbReference>
<accession>A0A3E4UTD8</accession>
<dbReference type="InterPro" id="IPR052177">
    <property type="entry name" value="Divisome_Glycosyl_Hydrolase"/>
</dbReference>
<evidence type="ECO:0000313" key="3">
    <source>
        <dbReference type="EMBL" id="RGM15905.1"/>
    </source>
</evidence>
<keyword evidence="1" id="KW-0732">Signal</keyword>
<evidence type="ECO:0000313" key="4">
    <source>
        <dbReference type="Proteomes" id="UP000261223"/>
    </source>
</evidence>
<comment type="caution">
    <text evidence="3">The sequence shown here is derived from an EMBL/GenBank/DDBJ whole genome shotgun (WGS) entry which is preliminary data.</text>
</comment>
<organism evidence="3 4">
    <name type="scientific">Bacteroides stercoris</name>
    <dbReference type="NCBI Taxonomy" id="46506"/>
    <lineage>
        <taxon>Bacteria</taxon>
        <taxon>Pseudomonadati</taxon>
        <taxon>Bacteroidota</taxon>
        <taxon>Bacteroidia</taxon>
        <taxon>Bacteroidales</taxon>
        <taxon>Bacteroidaceae</taxon>
        <taxon>Bacteroides</taxon>
    </lineage>
</organism>
<dbReference type="Gene3D" id="3.20.20.80">
    <property type="entry name" value="Glycosidases"/>
    <property type="match status" value="1"/>
</dbReference>
<dbReference type="AlphaFoldDB" id="A0A3E4UTD8"/>
<name>A0A3E4UTD8_BACSE</name>
<dbReference type="SUPFAM" id="SSF51445">
    <property type="entry name" value="(Trans)glycosidases"/>
    <property type="match status" value="1"/>
</dbReference>
<dbReference type="InterPro" id="IPR003790">
    <property type="entry name" value="GHL10"/>
</dbReference>
<reference evidence="3 4" key="1">
    <citation type="submission" date="2018-08" db="EMBL/GenBank/DDBJ databases">
        <title>A genome reference for cultivated species of the human gut microbiota.</title>
        <authorList>
            <person name="Zou Y."/>
            <person name="Xue W."/>
            <person name="Luo G."/>
        </authorList>
    </citation>
    <scope>NUCLEOTIDE SEQUENCE [LARGE SCALE GENOMIC DNA]</scope>
    <source>
        <strain evidence="3 4">TF03-6</strain>
    </source>
</reference>
<proteinExistence type="predicted"/>
<evidence type="ECO:0000256" key="1">
    <source>
        <dbReference type="ARBA" id="ARBA00022729"/>
    </source>
</evidence>
<dbReference type="Gene3D" id="2.60.40.10">
    <property type="entry name" value="Immunoglobulins"/>
    <property type="match status" value="1"/>
</dbReference>
<gene>
    <name evidence="3" type="ORF">DXC34_02260</name>
</gene>
<dbReference type="Pfam" id="PF02638">
    <property type="entry name" value="GHL10"/>
    <property type="match status" value="1"/>
</dbReference>
<dbReference type="EMBL" id="QSSV01000002">
    <property type="protein sequence ID" value="RGM15905.1"/>
    <property type="molecule type" value="Genomic_DNA"/>
</dbReference>
<sequence length="523" mass="60404">MLSGDLRIFAVKYNRNKEVKRNLFHRRGEIIIYRKQDSNMKKSSLILLYIFCLLPLAAQRPPKHEVRAAWVTAVYGLDWPRTRATTPESIRKQQDELVEILDKLKAANFNTVLFQTRTRGDVLYKSSIEPYNSILTGKTDGNPGYDPLAFAVAECHKRGMECHAWMVTIPLGNRKHVAALGKASVTKRKPAICVPYKREYFLNPGHPQTKEYLMSLVREVVERYDVDGVHFDYLRYPEHALRFSDSYTYKKYGNGRDLAQWRRDNITEIVRYLYKGVKALKPWVKVSTCPVGKYRDTARYPSRGWNAFHTVYQDVQGWLGEGIQDQIYPMMYFRGNGFYPFALDWQEQSNGRQIIPGLGIYFLDPGEGNWTVDEVERQINFTRAHGLAGEGHYRVKYLMDNTQGLYDILQENYYTAPAMQPAMPWIDNVPPTTPTQLNVGKLADGYWKITWQAATDNDKRNAPTYVVYGSDTYPVDTANPENILAQRIQGTEYIYAPIRPWNTRKYFAVTAVDRCGNESPVCQ</sequence>
<dbReference type="Proteomes" id="UP000261223">
    <property type="component" value="Unassembled WGS sequence"/>
</dbReference>
<dbReference type="PANTHER" id="PTHR43405">
    <property type="entry name" value="GLYCOSYL HYDROLASE DIGH"/>
    <property type="match status" value="1"/>
</dbReference>
<dbReference type="PANTHER" id="PTHR43405:SF1">
    <property type="entry name" value="GLYCOSYL HYDROLASE DIGH"/>
    <property type="match status" value="1"/>
</dbReference>
<evidence type="ECO:0000259" key="2">
    <source>
        <dbReference type="Pfam" id="PF02638"/>
    </source>
</evidence>
<protein>
    <submittedName>
        <fullName evidence="3">S-layer protein</fullName>
    </submittedName>
</protein>
<dbReference type="InterPro" id="IPR013783">
    <property type="entry name" value="Ig-like_fold"/>
</dbReference>